<keyword evidence="2" id="KW-1185">Reference proteome</keyword>
<protein>
    <submittedName>
        <fullName evidence="1">Uncharacterized protein</fullName>
    </submittedName>
</protein>
<reference evidence="1 2" key="1">
    <citation type="journal article" date="2015" name="Int. J. Syst. Evol. Microbiol.">
        <title>Amycolatopsis rhabdoformis sp. nov., an actinomycete isolated from a tropical forest soil.</title>
        <authorList>
            <person name="Souza W.R."/>
            <person name="Silva R.E."/>
            <person name="Goodfellow M."/>
            <person name="Busarakam K."/>
            <person name="Figueiro F.S."/>
            <person name="Ferreira D."/>
            <person name="Rodrigues-Filho E."/>
            <person name="Moraes L.A.B."/>
            <person name="Zucchi T.D."/>
        </authorList>
    </citation>
    <scope>NUCLEOTIDE SEQUENCE [LARGE SCALE GENOMIC DNA]</scope>
    <source>
        <strain evidence="1 2">NCIMB 14900</strain>
    </source>
</reference>
<dbReference type="EMBL" id="CP142149">
    <property type="protein sequence ID" value="WSE26314.1"/>
    <property type="molecule type" value="Genomic_DNA"/>
</dbReference>
<evidence type="ECO:0000313" key="2">
    <source>
        <dbReference type="Proteomes" id="UP001330812"/>
    </source>
</evidence>
<name>A0ABZ1HY43_9PSEU</name>
<dbReference type="RefSeq" id="WP_326565282.1">
    <property type="nucleotide sequence ID" value="NZ_CP142149.1"/>
</dbReference>
<proteinExistence type="predicted"/>
<evidence type="ECO:0000313" key="1">
    <source>
        <dbReference type="EMBL" id="WSE26314.1"/>
    </source>
</evidence>
<sequence>MELRDGTGRVLARLAVDESANGERLKITSALTGEHAFADALMLEALTWVPDEVLAEPDPGTKEQEQ</sequence>
<accession>A0ABZ1HY43</accession>
<gene>
    <name evidence="1" type="ORF">VSH64_25910</name>
</gene>
<dbReference type="Proteomes" id="UP001330812">
    <property type="component" value="Chromosome"/>
</dbReference>
<organism evidence="1 2">
    <name type="scientific">Amycolatopsis rhabdoformis</name>
    <dbReference type="NCBI Taxonomy" id="1448059"/>
    <lineage>
        <taxon>Bacteria</taxon>
        <taxon>Bacillati</taxon>
        <taxon>Actinomycetota</taxon>
        <taxon>Actinomycetes</taxon>
        <taxon>Pseudonocardiales</taxon>
        <taxon>Pseudonocardiaceae</taxon>
        <taxon>Amycolatopsis</taxon>
    </lineage>
</organism>